<organism evidence="1 2">
    <name type="scientific">Leptomonas seymouri</name>
    <dbReference type="NCBI Taxonomy" id="5684"/>
    <lineage>
        <taxon>Eukaryota</taxon>
        <taxon>Discoba</taxon>
        <taxon>Euglenozoa</taxon>
        <taxon>Kinetoplastea</taxon>
        <taxon>Metakinetoplastina</taxon>
        <taxon>Trypanosomatida</taxon>
        <taxon>Trypanosomatidae</taxon>
        <taxon>Leishmaniinae</taxon>
        <taxon>Leptomonas</taxon>
    </lineage>
</organism>
<dbReference type="PROSITE" id="PS51257">
    <property type="entry name" value="PROKAR_LIPOPROTEIN"/>
    <property type="match status" value="1"/>
</dbReference>
<gene>
    <name evidence="1" type="ORF">ABL78_3312</name>
</gene>
<dbReference type="VEuPathDB" id="TriTrypDB:Lsey_0080_0100"/>
<dbReference type="OMA" id="HHWRVPV"/>
<evidence type="ECO:0000313" key="1">
    <source>
        <dbReference type="EMBL" id="KPI87603.1"/>
    </source>
</evidence>
<name>A0A0N1HZQ1_LEPSE</name>
<evidence type="ECO:0000313" key="2">
    <source>
        <dbReference type="Proteomes" id="UP000038009"/>
    </source>
</evidence>
<keyword evidence="2" id="KW-1185">Reference proteome</keyword>
<dbReference type="EMBL" id="LJSK01000080">
    <property type="protein sequence ID" value="KPI87603.1"/>
    <property type="molecule type" value="Genomic_DNA"/>
</dbReference>
<comment type="caution">
    <text evidence="1">The sequence shown here is derived from an EMBL/GenBank/DDBJ whole genome shotgun (WGS) entry which is preliminary data.</text>
</comment>
<sequence>MFRLRPSAAPPRLALRHFGYYPSAWSACTSPSISRYFHCTLKKTLQREEDGACAVAPSPSTTRCAVQRVTADIRTASHDRSSFPSARAFTNPTPPTALHYSLELSLPHLPERTPFRSVVGKDPDTSGDHDSHVQSLLALSASKPPAQADPQQGQAEWLHPRWSAFVQLCDAIVAIAASHQSTKSAVARLSGVILPCKEPYFAVGDPAPEGATTTSAASASTLSTTQAAILLLQQHWHVPVTLALNTSLANRHVERGWSDPTDNAAGASSPQVEAVVHDFTQRLGGRQLLLVRGDAAPRQHDTPRTPSAHAELRTGADLIRCVSRALNTSARTSHSASSNDSAVQIAVAGYPQGHPLDREWDVSVAAATTTAGVTDRGSSVFFDRFERSFNAADDLFKRMVVSHVQPSPSQATSAPLPALHRLFYTLGRLHAVRQLWLTPSRYSAEARAACTRQLIEDKVLLRGSDAQGSFGGAHVIVTQMLASAQEFTAYVDDVQRALKDVVSSSPSSAASSHAAVKIIPGILLPHPTDAHVLLRSLYYSKVIPSTRLQRALETYRADLKSLWRSIAVPSTAATEQGSAEEIPYLRDVANGYMSTWPGVVVLDCDNTVSAVEAAVQEAHDRAGARFAAAWMAETVDLLSELRQRSGEHTPVHFFTMFNGQVDVRLAQLLDAYAAQQRSQQPLAVSMYR</sequence>
<dbReference type="Proteomes" id="UP000038009">
    <property type="component" value="Unassembled WGS sequence"/>
</dbReference>
<dbReference type="Gene3D" id="3.20.20.220">
    <property type="match status" value="1"/>
</dbReference>
<proteinExistence type="predicted"/>
<protein>
    <submittedName>
        <fullName evidence="1">Uncharacterized protein</fullName>
    </submittedName>
</protein>
<reference evidence="1 2" key="1">
    <citation type="journal article" date="2015" name="PLoS Pathog.">
        <title>Leptomonas seymouri: Adaptations to the Dixenous Life Cycle Analyzed by Genome Sequencing, Transcriptome Profiling and Co-infection with Leishmania donovani.</title>
        <authorList>
            <person name="Kraeva N."/>
            <person name="Butenko A."/>
            <person name="Hlavacova J."/>
            <person name="Kostygov A."/>
            <person name="Myskova J."/>
            <person name="Grybchuk D."/>
            <person name="Lestinova T."/>
            <person name="Votypka J."/>
            <person name="Volf P."/>
            <person name="Opperdoes F."/>
            <person name="Flegontov P."/>
            <person name="Lukes J."/>
            <person name="Yurchenko V."/>
        </authorList>
    </citation>
    <scope>NUCLEOTIDE SEQUENCE [LARGE SCALE GENOMIC DNA]</scope>
    <source>
        <strain evidence="1 2">ATCC 30220</strain>
    </source>
</reference>
<dbReference type="OrthoDB" id="265239at2759"/>
<accession>A0A0N1HZQ1</accession>
<dbReference type="AlphaFoldDB" id="A0A0N1HZQ1"/>